<name>A0AAN6TNJ6_9PEZI</name>
<dbReference type="EMBL" id="MU853332">
    <property type="protein sequence ID" value="KAK4117750.1"/>
    <property type="molecule type" value="Genomic_DNA"/>
</dbReference>
<protein>
    <submittedName>
        <fullName evidence="1">Uncharacterized protein</fullName>
    </submittedName>
</protein>
<gene>
    <name evidence="1" type="ORF">N656DRAFT_773951</name>
</gene>
<organism evidence="1 2">
    <name type="scientific">Canariomyces notabilis</name>
    <dbReference type="NCBI Taxonomy" id="2074819"/>
    <lineage>
        <taxon>Eukaryota</taxon>
        <taxon>Fungi</taxon>
        <taxon>Dikarya</taxon>
        <taxon>Ascomycota</taxon>
        <taxon>Pezizomycotina</taxon>
        <taxon>Sordariomycetes</taxon>
        <taxon>Sordariomycetidae</taxon>
        <taxon>Sordariales</taxon>
        <taxon>Chaetomiaceae</taxon>
        <taxon>Canariomyces</taxon>
    </lineage>
</organism>
<reference evidence="1" key="2">
    <citation type="submission" date="2023-05" db="EMBL/GenBank/DDBJ databases">
        <authorList>
            <consortium name="Lawrence Berkeley National Laboratory"/>
            <person name="Steindorff A."/>
            <person name="Hensen N."/>
            <person name="Bonometti L."/>
            <person name="Westerberg I."/>
            <person name="Brannstrom I.O."/>
            <person name="Guillou S."/>
            <person name="Cros-Aarteil S."/>
            <person name="Calhoun S."/>
            <person name="Haridas S."/>
            <person name="Kuo A."/>
            <person name="Mondo S."/>
            <person name="Pangilinan J."/>
            <person name="Riley R."/>
            <person name="Labutti K."/>
            <person name="Andreopoulos B."/>
            <person name="Lipzen A."/>
            <person name="Chen C."/>
            <person name="Yanf M."/>
            <person name="Daum C."/>
            <person name="Ng V."/>
            <person name="Clum A."/>
            <person name="Ohm R."/>
            <person name="Martin F."/>
            <person name="Silar P."/>
            <person name="Natvig D."/>
            <person name="Lalanne C."/>
            <person name="Gautier V."/>
            <person name="Ament-Velasquez S.L."/>
            <person name="Kruys A."/>
            <person name="Hutchinson M.I."/>
            <person name="Powell A.J."/>
            <person name="Barry K."/>
            <person name="Miller A.N."/>
            <person name="Grigoriev I.V."/>
            <person name="Debuchy R."/>
            <person name="Gladieux P."/>
            <person name="Thoren M.H."/>
            <person name="Johannesson H."/>
        </authorList>
    </citation>
    <scope>NUCLEOTIDE SEQUENCE</scope>
    <source>
        <strain evidence="1">CBS 508.74</strain>
    </source>
</reference>
<comment type="caution">
    <text evidence="1">The sequence shown here is derived from an EMBL/GenBank/DDBJ whole genome shotgun (WGS) entry which is preliminary data.</text>
</comment>
<dbReference type="Proteomes" id="UP001302812">
    <property type="component" value="Unassembled WGS sequence"/>
</dbReference>
<proteinExistence type="predicted"/>
<accession>A0AAN6TNJ6</accession>
<sequence length="53" mass="5857">MQPAGKVVYCCSYCMREHAARQTEHPALIASAPLCAPPSPNFSHQHHTLSHPF</sequence>
<evidence type="ECO:0000313" key="1">
    <source>
        <dbReference type="EMBL" id="KAK4117750.1"/>
    </source>
</evidence>
<keyword evidence="2" id="KW-1185">Reference proteome</keyword>
<dbReference type="GeneID" id="89938292"/>
<reference evidence="1" key="1">
    <citation type="journal article" date="2023" name="Mol. Phylogenet. Evol.">
        <title>Genome-scale phylogeny and comparative genomics of the fungal order Sordariales.</title>
        <authorList>
            <person name="Hensen N."/>
            <person name="Bonometti L."/>
            <person name="Westerberg I."/>
            <person name="Brannstrom I.O."/>
            <person name="Guillou S."/>
            <person name="Cros-Aarteil S."/>
            <person name="Calhoun S."/>
            <person name="Haridas S."/>
            <person name="Kuo A."/>
            <person name="Mondo S."/>
            <person name="Pangilinan J."/>
            <person name="Riley R."/>
            <person name="LaButti K."/>
            <person name="Andreopoulos B."/>
            <person name="Lipzen A."/>
            <person name="Chen C."/>
            <person name="Yan M."/>
            <person name="Daum C."/>
            <person name="Ng V."/>
            <person name="Clum A."/>
            <person name="Steindorff A."/>
            <person name="Ohm R.A."/>
            <person name="Martin F."/>
            <person name="Silar P."/>
            <person name="Natvig D.O."/>
            <person name="Lalanne C."/>
            <person name="Gautier V."/>
            <person name="Ament-Velasquez S.L."/>
            <person name="Kruys A."/>
            <person name="Hutchinson M.I."/>
            <person name="Powell A.J."/>
            <person name="Barry K."/>
            <person name="Miller A.N."/>
            <person name="Grigoriev I.V."/>
            <person name="Debuchy R."/>
            <person name="Gladieux P."/>
            <person name="Hiltunen Thoren M."/>
            <person name="Johannesson H."/>
        </authorList>
    </citation>
    <scope>NUCLEOTIDE SEQUENCE</scope>
    <source>
        <strain evidence="1">CBS 508.74</strain>
    </source>
</reference>
<dbReference type="AlphaFoldDB" id="A0AAN6TNJ6"/>
<evidence type="ECO:0000313" key="2">
    <source>
        <dbReference type="Proteomes" id="UP001302812"/>
    </source>
</evidence>
<dbReference type="RefSeq" id="XP_064675320.1">
    <property type="nucleotide sequence ID" value="XM_064814167.1"/>
</dbReference>